<protein>
    <recommendedName>
        <fullName evidence="3">N-acetyltransferase domain-containing protein</fullName>
    </recommendedName>
</protein>
<reference evidence="1" key="1">
    <citation type="submission" date="2023-01" db="EMBL/GenBank/DDBJ databases">
        <title>Colletotrichum chrysophilum M932 genome sequence.</title>
        <authorList>
            <person name="Baroncelli R."/>
        </authorList>
    </citation>
    <scope>NUCLEOTIDE SEQUENCE</scope>
    <source>
        <strain evidence="1">M932</strain>
    </source>
</reference>
<organism evidence="1 2">
    <name type="scientific">Colletotrichum chrysophilum</name>
    <dbReference type="NCBI Taxonomy" id="1836956"/>
    <lineage>
        <taxon>Eukaryota</taxon>
        <taxon>Fungi</taxon>
        <taxon>Dikarya</taxon>
        <taxon>Ascomycota</taxon>
        <taxon>Pezizomycotina</taxon>
        <taxon>Sordariomycetes</taxon>
        <taxon>Hypocreomycetidae</taxon>
        <taxon>Glomerellales</taxon>
        <taxon>Glomerellaceae</taxon>
        <taxon>Colletotrichum</taxon>
        <taxon>Colletotrichum gloeosporioides species complex</taxon>
    </lineage>
</organism>
<gene>
    <name evidence="1" type="ORF">CCHR01_11792</name>
</gene>
<comment type="caution">
    <text evidence="1">The sequence shown here is derived from an EMBL/GenBank/DDBJ whole genome shotgun (WGS) entry which is preliminary data.</text>
</comment>
<evidence type="ECO:0000313" key="1">
    <source>
        <dbReference type="EMBL" id="KAK1845560.1"/>
    </source>
</evidence>
<sequence length="246" mass="27341">MSSIIQIWTDFDIKMPPKKEPKTPLMAEGLDDSMLKDIFESDQDMYPAPLTLDRLRSWTEAAPELAQCFWFTAVRSEWMSWPLAGTIIALPVLSSFWRDLLIGRLKETDIDPATMFPGENDQDAEIGLHVFHIERTDEPQTTMKLPGFGRFAMNSVVEAAAEVGWKVIGESALTATGDGKRFFEKIGFVPTGYEEYWVETGSSSGVQLVTVSADTASETKIPEKETIKGHATMMATTKHLLSVDAA</sequence>
<evidence type="ECO:0000313" key="2">
    <source>
        <dbReference type="Proteomes" id="UP001243330"/>
    </source>
</evidence>
<dbReference type="EMBL" id="JAQOWY010000267">
    <property type="protein sequence ID" value="KAK1845560.1"/>
    <property type="molecule type" value="Genomic_DNA"/>
</dbReference>
<dbReference type="AlphaFoldDB" id="A0AAD9AEL4"/>
<keyword evidence="2" id="KW-1185">Reference proteome</keyword>
<name>A0AAD9AEL4_9PEZI</name>
<proteinExistence type="predicted"/>
<dbReference type="InterPro" id="IPR016181">
    <property type="entry name" value="Acyl_CoA_acyltransferase"/>
</dbReference>
<evidence type="ECO:0008006" key="3">
    <source>
        <dbReference type="Google" id="ProtNLM"/>
    </source>
</evidence>
<dbReference type="Proteomes" id="UP001243330">
    <property type="component" value="Unassembled WGS sequence"/>
</dbReference>
<accession>A0AAD9AEL4</accession>
<dbReference type="SUPFAM" id="SSF55729">
    <property type="entry name" value="Acyl-CoA N-acyltransferases (Nat)"/>
    <property type="match status" value="1"/>
</dbReference>